<evidence type="ECO:0000313" key="2">
    <source>
        <dbReference type="RefSeq" id="XP_065645365.1"/>
    </source>
</evidence>
<evidence type="ECO:0000313" key="1">
    <source>
        <dbReference type="Proteomes" id="UP001652625"/>
    </source>
</evidence>
<dbReference type="InterPro" id="IPR043128">
    <property type="entry name" value="Rev_trsase/Diguanyl_cyclase"/>
</dbReference>
<dbReference type="InterPro" id="IPR051320">
    <property type="entry name" value="Viral_Replic_Matur_Polypro"/>
</dbReference>
<reference evidence="1" key="1">
    <citation type="submission" date="2025-05" db="UniProtKB">
        <authorList>
            <consortium name="RefSeq"/>
        </authorList>
    </citation>
    <scope>NUCLEOTIDE SEQUENCE [LARGE SCALE GENOMIC DNA]</scope>
</reference>
<dbReference type="GeneID" id="136075856"/>
<reference evidence="2" key="2">
    <citation type="submission" date="2025-08" db="UniProtKB">
        <authorList>
            <consortium name="RefSeq"/>
        </authorList>
    </citation>
    <scope>IDENTIFICATION</scope>
</reference>
<organism evidence="1 2">
    <name type="scientific">Hydra vulgaris</name>
    <name type="common">Hydra</name>
    <name type="synonym">Hydra attenuata</name>
    <dbReference type="NCBI Taxonomy" id="6087"/>
    <lineage>
        <taxon>Eukaryota</taxon>
        <taxon>Metazoa</taxon>
        <taxon>Cnidaria</taxon>
        <taxon>Hydrozoa</taxon>
        <taxon>Hydroidolina</taxon>
        <taxon>Anthoathecata</taxon>
        <taxon>Aplanulata</taxon>
        <taxon>Hydridae</taxon>
        <taxon>Hydra</taxon>
    </lineage>
</organism>
<sequence>MNLNGNVSENWQKWKQRWNLYKIASGVNDKNEDIQCAIFLHMIGEDALRVYDTFIFTIEKNDKLKPLVQKFECYFNLKKIQFRVSEVKYLGNIISHEGIRIDPDKTKAISAYPLPACQADLQRLLGMVNYLRQFIPNMSELTAPLCQLLKKDIL</sequence>
<accession>A0ABM4B903</accession>
<dbReference type="Proteomes" id="UP001652625">
    <property type="component" value="Chromosome 02"/>
</dbReference>
<name>A0ABM4B903_HYDVU</name>
<dbReference type="PANTHER" id="PTHR33064:SF37">
    <property type="entry name" value="RIBONUCLEASE H"/>
    <property type="match status" value="1"/>
</dbReference>
<dbReference type="PANTHER" id="PTHR33064">
    <property type="entry name" value="POL PROTEIN"/>
    <property type="match status" value="1"/>
</dbReference>
<gene>
    <name evidence="2" type="primary">LOC136075856</name>
</gene>
<dbReference type="SUPFAM" id="SSF56672">
    <property type="entry name" value="DNA/RNA polymerases"/>
    <property type="match status" value="1"/>
</dbReference>
<dbReference type="Gene3D" id="3.30.70.270">
    <property type="match status" value="2"/>
</dbReference>
<dbReference type="RefSeq" id="XP_065645365.1">
    <property type="nucleotide sequence ID" value="XM_065789293.1"/>
</dbReference>
<protein>
    <submittedName>
        <fullName evidence="2">Uncharacterized protein LOC136075856</fullName>
    </submittedName>
</protein>
<dbReference type="InterPro" id="IPR043502">
    <property type="entry name" value="DNA/RNA_pol_sf"/>
</dbReference>
<proteinExistence type="predicted"/>
<keyword evidence="1" id="KW-1185">Reference proteome</keyword>